<dbReference type="OrthoDB" id="4176291at2"/>
<protein>
    <submittedName>
        <fullName evidence="2">Uncharacterized protein</fullName>
    </submittedName>
</protein>
<evidence type="ECO:0000313" key="2">
    <source>
        <dbReference type="EMBL" id="TWJ14513.1"/>
    </source>
</evidence>
<name>A0A562V9G6_9ACTN</name>
<feature type="region of interest" description="Disordered" evidence="1">
    <location>
        <begin position="123"/>
        <end position="159"/>
    </location>
</feature>
<keyword evidence="3" id="KW-1185">Reference proteome</keyword>
<sequence>MRMRHAATAAREVTTAIAGGAGAAGTLGGITPRYGGGRRPDRDLVRLRRRWRRMSADGTARDENVFLTAGLRVLGHDARLVLGRETSPAEGDGRYITWVTVDGETLSTGLPVSVRYTPLVEIPESAGGPPDGVAGVDRRAAVSPGVAGAGRDRPVGPPR</sequence>
<comment type="caution">
    <text evidence="2">The sequence shown here is derived from an EMBL/GenBank/DDBJ whole genome shotgun (WGS) entry which is preliminary data.</text>
</comment>
<dbReference type="EMBL" id="VLLL01000005">
    <property type="protein sequence ID" value="TWJ14513.1"/>
    <property type="molecule type" value="Genomic_DNA"/>
</dbReference>
<accession>A0A562V9G6</accession>
<organism evidence="2 3">
    <name type="scientific">Stackebrandtia albiflava</name>
    <dbReference type="NCBI Taxonomy" id="406432"/>
    <lineage>
        <taxon>Bacteria</taxon>
        <taxon>Bacillati</taxon>
        <taxon>Actinomycetota</taxon>
        <taxon>Actinomycetes</taxon>
        <taxon>Glycomycetales</taxon>
        <taxon>Glycomycetaceae</taxon>
        <taxon>Stackebrandtia</taxon>
    </lineage>
</organism>
<feature type="compositionally biased region" description="Basic and acidic residues" evidence="1">
    <location>
        <begin position="150"/>
        <end position="159"/>
    </location>
</feature>
<reference evidence="2 3" key="1">
    <citation type="journal article" date="2013" name="Stand. Genomic Sci.">
        <title>Genomic Encyclopedia of Type Strains, Phase I: The one thousand microbial genomes (KMG-I) project.</title>
        <authorList>
            <person name="Kyrpides N.C."/>
            <person name="Woyke T."/>
            <person name="Eisen J.A."/>
            <person name="Garrity G."/>
            <person name="Lilburn T.G."/>
            <person name="Beck B.J."/>
            <person name="Whitman W.B."/>
            <person name="Hugenholtz P."/>
            <person name="Klenk H.P."/>
        </authorList>
    </citation>
    <scope>NUCLEOTIDE SEQUENCE [LARGE SCALE GENOMIC DNA]</scope>
    <source>
        <strain evidence="2 3">DSM 45044</strain>
    </source>
</reference>
<evidence type="ECO:0000256" key="1">
    <source>
        <dbReference type="SAM" id="MobiDB-lite"/>
    </source>
</evidence>
<dbReference type="Proteomes" id="UP000321617">
    <property type="component" value="Unassembled WGS sequence"/>
</dbReference>
<dbReference type="AlphaFoldDB" id="A0A562V9G6"/>
<proteinExistence type="predicted"/>
<evidence type="ECO:0000313" key="3">
    <source>
        <dbReference type="Proteomes" id="UP000321617"/>
    </source>
</evidence>
<gene>
    <name evidence="2" type="ORF">LX16_0198</name>
</gene>
<dbReference type="RefSeq" id="WP_147131658.1">
    <property type="nucleotide sequence ID" value="NZ_BAABIJ010000001.1"/>
</dbReference>